<feature type="signal peptide" evidence="2">
    <location>
        <begin position="1"/>
        <end position="20"/>
    </location>
</feature>
<accession>U2HT87</accession>
<comment type="caution">
    <text evidence="5">The sequence shown here is derived from an EMBL/GenBank/DDBJ whole genome shotgun (WGS) entry which is preliminary data.</text>
</comment>
<dbReference type="InterPro" id="IPR050640">
    <property type="entry name" value="Bact_2-comp_sensor_kinase"/>
</dbReference>
<dbReference type="eggNOG" id="COG2972">
    <property type="taxonomic scope" value="Bacteria"/>
</dbReference>
<keyword evidence="1" id="KW-0472">Membrane</keyword>
<dbReference type="OrthoDB" id="9809670at2"/>
<proteinExistence type="predicted"/>
<feature type="chain" id="PRO_5004629345" evidence="2">
    <location>
        <begin position="21"/>
        <end position="537"/>
    </location>
</feature>
<name>U2HT87_9SPHI</name>
<protein>
    <submittedName>
        <fullName evidence="5">Uncharacterized protein</fullName>
    </submittedName>
</protein>
<evidence type="ECO:0000313" key="5">
    <source>
        <dbReference type="EMBL" id="ERJ58712.1"/>
    </source>
</evidence>
<dbReference type="Pfam" id="PF02518">
    <property type="entry name" value="HATPase_c"/>
    <property type="match status" value="1"/>
</dbReference>
<feature type="domain" description="Signal transduction histidine kinase internal region" evidence="4">
    <location>
        <begin position="346"/>
        <end position="420"/>
    </location>
</feature>
<dbReference type="InterPro" id="IPR010559">
    <property type="entry name" value="Sig_transdc_His_kin_internal"/>
</dbReference>
<evidence type="ECO:0000313" key="6">
    <source>
        <dbReference type="Proteomes" id="UP000016584"/>
    </source>
</evidence>
<dbReference type="GO" id="GO:0016020">
    <property type="term" value="C:membrane"/>
    <property type="evidence" value="ECO:0007669"/>
    <property type="project" value="InterPro"/>
</dbReference>
<dbReference type="PATRIC" id="fig|1346330.5.peg.2039"/>
<dbReference type="AlphaFoldDB" id="U2HT87"/>
<feature type="domain" description="Histidine kinase/HSP90-like ATPase" evidence="3">
    <location>
        <begin position="442"/>
        <end position="533"/>
    </location>
</feature>
<evidence type="ECO:0000256" key="2">
    <source>
        <dbReference type="SAM" id="SignalP"/>
    </source>
</evidence>
<dbReference type="PANTHER" id="PTHR34220:SF7">
    <property type="entry name" value="SENSOR HISTIDINE KINASE YPDA"/>
    <property type="match status" value="1"/>
</dbReference>
<keyword evidence="2" id="KW-0732">Signal</keyword>
<feature type="transmembrane region" description="Helical" evidence="1">
    <location>
        <begin position="303"/>
        <end position="325"/>
    </location>
</feature>
<dbReference type="RefSeq" id="WP_021070205.1">
    <property type="nucleotide sequence ID" value="NZ_ATDL01000015.1"/>
</dbReference>
<sequence length="537" mass="61136">MKKIIFTFLSFLLISSATYAQKGINFNRSYAGGGRLLMFLDSTAKNVYYGTTFPNLDNTSFSYLPGENSVSINTYFRKNDRVEDYRYTILIDNTPLTVNKSIDIKELKTVDHAGEILRTTSLGDFVIKGTAITVLIYSINNPLNIQKSVFYGKQFPKAKITAFLKNFTTDKGFDSSWIFDPEEKSDFTFTEKDLDLTLVKDKTDIDYLYSTSIKDKQTNKIIFESTAWNYSIISEDESALLASVKIDKNVFRKSGDYEIIIQPLMNWKHCWECGISAKEIESYISRYTLSVTLENESYSQKEVWTYVGLACSILGILSGLTMVYIKRKNKKKLAEKEQQENIAKLQLSSIRSQLNPHFLFNALAGIQNLMNKNEVDNANKYLTKFARLTRTVLGDKELISLSQEKKLLDDYLQMEQLRFGFKYEINQAQDLDLDNVEIPSMLLQPFVENAVKHGVAQKADDGDIVVSFIRQANNLVLTVADNGNGFDTDKPNKGLGIVLSNNRIALLNRIYKENHFTLAMQSSDKGTKISITLTEWL</sequence>
<dbReference type="PANTHER" id="PTHR34220">
    <property type="entry name" value="SENSOR HISTIDINE KINASE YPDA"/>
    <property type="match status" value="1"/>
</dbReference>
<keyword evidence="6" id="KW-1185">Reference proteome</keyword>
<evidence type="ECO:0000259" key="3">
    <source>
        <dbReference type="Pfam" id="PF02518"/>
    </source>
</evidence>
<dbReference type="GO" id="GO:0000155">
    <property type="term" value="F:phosphorelay sensor kinase activity"/>
    <property type="evidence" value="ECO:0007669"/>
    <property type="project" value="InterPro"/>
</dbReference>
<dbReference type="Pfam" id="PF06580">
    <property type="entry name" value="His_kinase"/>
    <property type="match status" value="1"/>
</dbReference>
<gene>
    <name evidence="5" type="ORF">M472_08020</name>
</gene>
<organism evidence="5 6">
    <name type="scientific">Sphingobacterium paucimobilis HER1398</name>
    <dbReference type="NCBI Taxonomy" id="1346330"/>
    <lineage>
        <taxon>Bacteria</taxon>
        <taxon>Pseudomonadati</taxon>
        <taxon>Bacteroidota</taxon>
        <taxon>Sphingobacteriia</taxon>
        <taxon>Sphingobacteriales</taxon>
        <taxon>Sphingobacteriaceae</taxon>
        <taxon>Sphingobacterium</taxon>
    </lineage>
</organism>
<dbReference type="InterPro" id="IPR036890">
    <property type="entry name" value="HATPase_C_sf"/>
</dbReference>
<dbReference type="InterPro" id="IPR003594">
    <property type="entry name" value="HATPase_dom"/>
</dbReference>
<evidence type="ECO:0000256" key="1">
    <source>
        <dbReference type="SAM" id="Phobius"/>
    </source>
</evidence>
<dbReference type="EMBL" id="ATDL01000015">
    <property type="protein sequence ID" value="ERJ58712.1"/>
    <property type="molecule type" value="Genomic_DNA"/>
</dbReference>
<dbReference type="Gene3D" id="3.30.565.10">
    <property type="entry name" value="Histidine kinase-like ATPase, C-terminal domain"/>
    <property type="match status" value="1"/>
</dbReference>
<keyword evidence="1" id="KW-1133">Transmembrane helix</keyword>
<dbReference type="Proteomes" id="UP000016584">
    <property type="component" value="Unassembled WGS sequence"/>
</dbReference>
<keyword evidence="1" id="KW-0812">Transmembrane</keyword>
<evidence type="ECO:0000259" key="4">
    <source>
        <dbReference type="Pfam" id="PF06580"/>
    </source>
</evidence>
<dbReference type="STRING" id="1346330.M472_08020"/>
<dbReference type="SUPFAM" id="SSF55874">
    <property type="entry name" value="ATPase domain of HSP90 chaperone/DNA topoisomerase II/histidine kinase"/>
    <property type="match status" value="1"/>
</dbReference>
<reference evidence="5 6" key="1">
    <citation type="journal article" date="2013" name="Genome Announc.">
        <title>The Draft Genome Sequence of Sphingomonas paucimobilis Strain HER1398 (Proteobacteria), Host to the Giant PAU Phage, Indicates That It Is a Member of the Genus Sphingobacterium (Bacteroidetes).</title>
        <authorList>
            <person name="White R.A.III."/>
            <person name="Suttle C.A."/>
        </authorList>
    </citation>
    <scope>NUCLEOTIDE SEQUENCE [LARGE SCALE GENOMIC DNA]</scope>
    <source>
        <strain evidence="5 6">HER1398</strain>
    </source>
</reference>